<dbReference type="OMA" id="DARDENS"/>
<proteinExistence type="predicted"/>
<dbReference type="HOGENOM" id="CLU_000022_59_7_1"/>
<dbReference type="InterPro" id="IPR045851">
    <property type="entry name" value="AMP-bd_C_sf"/>
</dbReference>
<feature type="domain" description="AMP-binding enzyme C-terminal" evidence="2">
    <location>
        <begin position="490"/>
        <end position="574"/>
    </location>
</feature>
<dbReference type="AlphaFoldDB" id="A7RNA0"/>
<gene>
    <name evidence="3" type="ORF">NEMVEDRAFT_v1g199625</name>
</gene>
<dbReference type="Proteomes" id="UP000001593">
    <property type="component" value="Unassembled WGS sequence"/>
</dbReference>
<feature type="domain" description="AMP-dependent synthetase/ligase" evidence="1">
    <location>
        <begin position="14"/>
        <end position="439"/>
    </location>
</feature>
<name>A7RNA0_NEMVE</name>
<protein>
    <submittedName>
        <fullName evidence="3">Uncharacterized protein</fullName>
    </submittedName>
</protein>
<dbReference type="Gene3D" id="3.30.300.30">
    <property type="match status" value="1"/>
</dbReference>
<dbReference type="EMBL" id="DS469522">
    <property type="protein sequence ID" value="EDO47028.1"/>
    <property type="molecule type" value="Genomic_DNA"/>
</dbReference>
<dbReference type="KEGG" id="nve:5519252"/>
<dbReference type="InterPro" id="IPR042099">
    <property type="entry name" value="ANL_N_sf"/>
</dbReference>
<dbReference type="eggNOG" id="KOG1177">
    <property type="taxonomic scope" value="Eukaryota"/>
</dbReference>
<dbReference type="OrthoDB" id="10253115at2759"/>
<dbReference type="Pfam" id="PF00501">
    <property type="entry name" value="AMP-binding"/>
    <property type="match status" value="1"/>
</dbReference>
<evidence type="ECO:0000313" key="4">
    <source>
        <dbReference type="Proteomes" id="UP000001593"/>
    </source>
</evidence>
<dbReference type="InterPro" id="IPR025110">
    <property type="entry name" value="AMP-bd_C"/>
</dbReference>
<dbReference type="PANTHER" id="PTHR42814:SF3">
    <property type="entry name" value="BETA-N-ACETYLHEXOSAMINIDASE"/>
    <property type="match status" value="1"/>
</dbReference>
<dbReference type="InterPro" id="IPR000873">
    <property type="entry name" value="AMP-dep_synth/lig_dom"/>
</dbReference>
<accession>A7RNA0</accession>
<dbReference type="InParanoid" id="A7RNA0"/>
<dbReference type="Gene3D" id="3.40.50.12780">
    <property type="entry name" value="N-terminal domain of ligase-like"/>
    <property type="match status" value="1"/>
</dbReference>
<evidence type="ECO:0000313" key="3">
    <source>
        <dbReference type="EMBL" id="EDO47028.1"/>
    </source>
</evidence>
<reference evidence="3 4" key="1">
    <citation type="journal article" date="2007" name="Science">
        <title>Sea anemone genome reveals ancestral eumetazoan gene repertoire and genomic organization.</title>
        <authorList>
            <person name="Putnam N.H."/>
            <person name="Srivastava M."/>
            <person name="Hellsten U."/>
            <person name="Dirks B."/>
            <person name="Chapman J."/>
            <person name="Salamov A."/>
            <person name="Terry A."/>
            <person name="Shapiro H."/>
            <person name="Lindquist E."/>
            <person name="Kapitonov V.V."/>
            <person name="Jurka J."/>
            <person name="Genikhovich G."/>
            <person name="Grigoriev I.V."/>
            <person name="Lucas S.M."/>
            <person name="Steele R.E."/>
            <person name="Finnerty J.R."/>
            <person name="Technau U."/>
            <person name="Martindale M.Q."/>
            <person name="Rokhsar D.S."/>
        </authorList>
    </citation>
    <scope>NUCLEOTIDE SEQUENCE [LARGE SCALE GENOMIC DNA]</scope>
    <source>
        <strain evidence="4">CH2 X CH6</strain>
    </source>
</reference>
<keyword evidence="4" id="KW-1185">Reference proteome</keyword>
<dbReference type="STRING" id="45351.A7RNA0"/>
<evidence type="ECO:0000259" key="1">
    <source>
        <dbReference type="Pfam" id="PF00501"/>
    </source>
</evidence>
<dbReference type="SUPFAM" id="SSF56801">
    <property type="entry name" value="Acetyl-CoA synthetase-like"/>
    <property type="match status" value="1"/>
</dbReference>
<dbReference type="PANTHER" id="PTHR42814">
    <property type="entry name" value="AMP-BINDING DOMAIN-CONTAINING PROTEIN"/>
    <property type="match status" value="1"/>
</dbReference>
<evidence type="ECO:0000259" key="2">
    <source>
        <dbReference type="Pfam" id="PF13193"/>
    </source>
</evidence>
<dbReference type="CDD" id="cd04433">
    <property type="entry name" value="AFD_class_I"/>
    <property type="match status" value="1"/>
</dbReference>
<organism evidence="3 4">
    <name type="scientific">Nematostella vectensis</name>
    <name type="common">Starlet sea anemone</name>
    <dbReference type="NCBI Taxonomy" id="45351"/>
    <lineage>
        <taxon>Eukaryota</taxon>
        <taxon>Metazoa</taxon>
        <taxon>Cnidaria</taxon>
        <taxon>Anthozoa</taxon>
        <taxon>Hexacorallia</taxon>
        <taxon>Actiniaria</taxon>
        <taxon>Edwardsiidae</taxon>
        <taxon>Nematostella</taxon>
    </lineage>
</organism>
<sequence>MTHNAMYQDLDSLAERRGGQEALVVYDMNKNRESMTYRQFKDRSMYIAASLLHLGVSRGNHVLLIGASGIRYAVFLMALHRIGAHVILLGPGGLTHDKVSLISGLELRAIVFGTFMQDSQIQQLQKGIGTLVHNADKIRASNLDSFKVDRNKKISHMANVGAFHATSYPIVISLGDKYPISNMSVLRYETLLQRGQEHSLLCELMTAQKRVQMDDPLVSLFTSGSTGLPKMVQHTVHSYANTIHSYLDSFEPLKNLGTCLNPFREIWYCDRPMAWAWGTLNVYQICLGVTVVWVPTEMALSESTNEAVFAILESESCTRGLLSVALIQKLSNNRLHLKYNLSSLQYVILGGQLYTKAITARLLDALPDITVRNSYGSTEGCQHAITTYTKDTISICDYGKMSVFPGVEAKVVDDEGKMVKRGVAGEMCVRSAWVFREYLGNPESTRRAKSLTGWYHTGDICQMDKDGRIEVLGRKKDFLKRATVKIFPAELERVFQEHPDVLDVAVVGVPDQRYTEELCACVILKSVNDDDTGARLKALEAWCEQQWPPSADGLSLKPRYFVQMEAFPLLNSGKEDRQGIRSIVMRRLGMTED</sequence>
<dbReference type="PhylomeDB" id="A7RNA0"/>
<dbReference type="Pfam" id="PF13193">
    <property type="entry name" value="AMP-binding_C"/>
    <property type="match status" value="1"/>
</dbReference>